<dbReference type="RefSeq" id="WP_007667049.1">
    <property type="nucleotide sequence ID" value="NZ_BAABZC010000005.1"/>
</dbReference>
<protein>
    <submittedName>
        <fullName evidence="2">DUF3990 domain-containing protein</fullName>
    </submittedName>
</protein>
<evidence type="ECO:0000313" key="1">
    <source>
        <dbReference type="EMBL" id="RGT43326.1"/>
    </source>
</evidence>
<sequence>MSILVYHGAADTVRKPLASYGRPDLDFGQGFYVTTLRCQAERWAQIVNLRLLRGTPCLNIYEIDIERIHQAYRCLHFETYNRDWLDFIVHSRKGLRPWQEYDFVEGGVANDRVVDTVESYIAGTMPAEIALEQLAQHQPNNQMCLLNQHLIDECLHFKECLSLSIVQKGGRL</sequence>
<dbReference type="AlphaFoldDB" id="A0A3E4KME2"/>
<dbReference type="EMBL" id="RCXO01000033">
    <property type="protein sequence ID" value="RYT77685.1"/>
    <property type="molecule type" value="Genomic_DNA"/>
</dbReference>
<dbReference type="EMBL" id="QRQM01000008">
    <property type="protein sequence ID" value="RHN07560.1"/>
    <property type="molecule type" value="Genomic_DNA"/>
</dbReference>
<accession>A0A3E4KME2</accession>
<dbReference type="GeneID" id="26161704"/>
<dbReference type="Pfam" id="PF13151">
    <property type="entry name" value="DUF3990"/>
    <property type="match status" value="1"/>
</dbReference>
<dbReference type="InterPro" id="IPR025051">
    <property type="entry name" value="DUF3990"/>
</dbReference>
<evidence type="ECO:0000313" key="4">
    <source>
        <dbReference type="Proteomes" id="UP000284772"/>
    </source>
</evidence>
<evidence type="ECO:0000313" key="6">
    <source>
        <dbReference type="Proteomes" id="UP000291191"/>
    </source>
</evidence>
<name>A0A3E4KME2_9BACE</name>
<organism evidence="2 5">
    <name type="scientific">Bacteroides intestinalis</name>
    <dbReference type="NCBI Taxonomy" id="329854"/>
    <lineage>
        <taxon>Bacteria</taxon>
        <taxon>Pseudomonadati</taxon>
        <taxon>Bacteroidota</taxon>
        <taxon>Bacteroidia</taxon>
        <taxon>Bacteroidales</taxon>
        <taxon>Bacteroidaceae</taxon>
        <taxon>Bacteroides</taxon>
    </lineage>
</organism>
<reference evidence="3 6" key="2">
    <citation type="journal article" date="2019" name="Science, e1252229">
        <title>Invertible promoters mediate bacterial phase variation, antibiotic resistance, and host adaptation in the gut.</title>
        <authorList>
            <person name="Jiang X."/>
            <person name="Hall A.B."/>
            <person name="Arthur T.D."/>
            <person name="Plichta D.R."/>
            <person name="Covington C.T."/>
            <person name="Poyet M."/>
            <person name="Crothers J."/>
            <person name="Moses P.L."/>
            <person name="Tolonen A.C."/>
            <person name="Vlamakis H."/>
            <person name="Alm E.J."/>
            <person name="Xavier R.J."/>
        </authorList>
    </citation>
    <scope>NUCLEOTIDE SEQUENCE [LARGE SCALE GENOMIC DNA]</scope>
    <source>
        <strain evidence="6">bf_0095</strain>
        <strain evidence="3">Bf_0095</strain>
    </source>
</reference>
<evidence type="ECO:0000313" key="3">
    <source>
        <dbReference type="EMBL" id="RYT77685.1"/>
    </source>
</evidence>
<reference evidence="4 5" key="1">
    <citation type="submission" date="2018-08" db="EMBL/GenBank/DDBJ databases">
        <title>A genome reference for cultivated species of the human gut microbiota.</title>
        <authorList>
            <person name="Zou Y."/>
            <person name="Xue W."/>
            <person name="Luo G."/>
        </authorList>
    </citation>
    <scope>NUCLEOTIDE SEQUENCE [LARGE SCALE GENOMIC DNA]</scope>
    <source>
        <strain evidence="1 4">AF19-10AC</strain>
        <strain evidence="2 5">AF31-23</strain>
    </source>
</reference>
<proteinExistence type="predicted"/>
<gene>
    <name evidence="1" type="ORF">DWX27_24050</name>
    <name evidence="2" type="ORF">DWZ32_08285</name>
    <name evidence="3" type="ORF">EAJ06_20020</name>
</gene>
<dbReference type="OrthoDB" id="9813772at2"/>
<dbReference type="EMBL" id="QRWT01000064">
    <property type="protein sequence ID" value="RGT43326.1"/>
    <property type="molecule type" value="Genomic_DNA"/>
</dbReference>
<dbReference type="Proteomes" id="UP000284772">
    <property type="component" value="Unassembled WGS sequence"/>
</dbReference>
<dbReference type="Proteomes" id="UP000291191">
    <property type="component" value="Unassembled WGS sequence"/>
</dbReference>
<keyword evidence="6" id="KW-1185">Reference proteome</keyword>
<comment type="caution">
    <text evidence="2">The sequence shown here is derived from an EMBL/GenBank/DDBJ whole genome shotgun (WGS) entry which is preliminary data.</text>
</comment>
<evidence type="ECO:0000313" key="2">
    <source>
        <dbReference type="EMBL" id="RHN07560.1"/>
    </source>
</evidence>
<dbReference type="Proteomes" id="UP000286003">
    <property type="component" value="Unassembled WGS sequence"/>
</dbReference>
<evidence type="ECO:0000313" key="5">
    <source>
        <dbReference type="Proteomes" id="UP000286003"/>
    </source>
</evidence>